<keyword evidence="9" id="KW-1185">Reference proteome</keyword>
<reference evidence="8 9" key="1">
    <citation type="journal article" date="2020" name="Nat. Commun.">
        <title>Genome of Tripterygium wilfordii and identification of cytochrome P450 involved in triptolide biosynthesis.</title>
        <authorList>
            <person name="Tu L."/>
            <person name="Su P."/>
            <person name="Zhang Z."/>
            <person name="Gao L."/>
            <person name="Wang J."/>
            <person name="Hu T."/>
            <person name="Zhou J."/>
            <person name="Zhang Y."/>
            <person name="Zhao Y."/>
            <person name="Liu Y."/>
            <person name="Song Y."/>
            <person name="Tong Y."/>
            <person name="Lu Y."/>
            <person name="Yang J."/>
            <person name="Xu C."/>
            <person name="Jia M."/>
            <person name="Peters R.J."/>
            <person name="Huang L."/>
            <person name="Gao W."/>
        </authorList>
    </citation>
    <scope>NUCLEOTIDE SEQUENCE [LARGE SCALE GENOMIC DNA]</scope>
    <source>
        <strain evidence="9">cv. XIE 37</strain>
        <tissue evidence="8">Leaf</tissue>
    </source>
</reference>
<evidence type="ECO:0000256" key="5">
    <source>
        <dbReference type="ARBA" id="ARBA00022842"/>
    </source>
</evidence>
<dbReference type="PANTHER" id="PTHR43281:SF1">
    <property type="entry name" value="FARNESYL DIPHOSPHATE SYNTHASE"/>
    <property type="match status" value="1"/>
</dbReference>
<gene>
    <name evidence="8" type="ORF">HS088_TW05G00240</name>
</gene>
<evidence type="ECO:0000256" key="2">
    <source>
        <dbReference type="ARBA" id="ARBA00006706"/>
    </source>
</evidence>
<dbReference type="Gene3D" id="1.10.600.10">
    <property type="entry name" value="Farnesyl Diphosphate Synthase"/>
    <property type="match status" value="1"/>
</dbReference>
<keyword evidence="6" id="KW-0414">Isoprene biosynthesis</keyword>
<keyword evidence="5" id="KW-0460">Magnesium</keyword>
<dbReference type="CDD" id="cd00867">
    <property type="entry name" value="Trans_IPPS"/>
    <property type="match status" value="1"/>
</dbReference>
<dbReference type="SUPFAM" id="SSF48576">
    <property type="entry name" value="Terpenoid synthases"/>
    <property type="match status" value="1"/>
</dbReference>
<dbReference type="InterPro" id="IPR000092">
    <property type="entry name" value="Polyprenyl_synt"/>
</dbReference>
<accession>A0A7J7DMG4</accession>
<keyword evidence="4" id="KW-0479">Metal-binding</keyword>
<dbReference type="GO" id="GO:0005737">
    <property type="term" value="C:cytoplasm"/>
    <property type="evidence" value="ECO:0007669"/>
    <property type="project" value="UniProtKB-ARBA"/>
</dbReference>
<comment type="caution">
    <text evidence="8">The sequence shown here is derived from an EMBL/GenBank/DDBJ whole genome shotgun (WGS) entry which is preliminary data.</text>
</comment>
<evidence type="ECO:0000313" key="9">
    <source>
        <dbReference type="Proteomes" id="UP000593562"/>
    </source>
</evidence>
<evidence type="ECO:0000313" key="8">
    <source>
        <dbReference type="EMBL" id="KAF5747518.1"/>
    </source>
</evidence>
<name>A0A7J7DMG4_TRIWF</name>
<comment type="similarity">
    <text evidence="2 7">Belongs to the FPP/GGPP synthase family.</text>
</comment>
<proteinExistence type="inferred from homology"/>
<dbReference type="FunFam" id="1.10.600.10:FF:000001">
    <property type="entry name" value="Geranylgeranyl diphosphate synthase"/>
    <property type="match status" value="1"/>
</dbReference>
<dbReference type="GO" id="GO:0046872">
    <property type="term" value="F:metal ion binding"/>
    <property type="evidence" value="ECO:0007669"/>
    <property type="project" value="UniProtKB-KW"/>
</dbReference>
<dbReference type="PANTHER" id="PTHR43281">
    <property type="entry name" value="FARNESYL DIPHOSPHATE SYNTHASE"/>
    <property type="match status" value="1"/>
</dbReference>
<evidence type="ECO:0000256" key="6">
    <source>
        <dbReference type="ARBA" id="ARBA00023229"/>
    </source>
</evidence>
<sequence length="367" mass="40616">MEYMTLKLKQVNKALDEVLLVSIAFAPIKIFINASKTPLRFVLLFLLRHVVLKFIFSEVETYSSSSISQPSLAKENIGSLTGSEGVFELNKYMNWKLKSVNKALDQAVPLKHPKKIREAMRHSLLLGGKRVCPILCIASCQLVGGDEALAMPMACAIEIIHTSWLIIEDLPCMEKVFGQKVAILASAALFSIAFEHIAENSTHAPPDRVVRAITELVSTIGTDRLVGGQFGELMTEGKNLTFKDVKYIHGHKTARLLEASIACGAIIGGATESDVQKIRKYARCIGLLCQVEDDLSNVTASAQHLGKFSNKDWMSDKTIFLNLMGIDNATKLARRLMTQAIQELNHFDARRAAPLHHLAYYIANSQH</sequence>
<comment type="cofactor">
    <cofactor evidence="1">
        <name>Mg(2+)</name>
        <dbReference type="ChEBI" id="CHEBI:18420"/>
    </cofactor>
</comment>
<protein>
    <submittedName>
        <fullName evidence="8">Geranylgeranyl pyrophosphate synthase 7 chloroplastic-like</fullName>
    </submittedName>
</protein>
<evidence type="ECO:0000256" key="3">
    <source>
        <dbReference type="ARBA" id="ARBA00022679"/>
    </source>
</evidence>
<keyword evidence="3 7" id="KW-0808">Transferase</keyword>
<dbReference type="Pfam" id="PF00348">
    <property type="entry name" value="polyprenyl_synt"/>
    <property type="match status" value="1"/>
</dbReference>
<evidence type="ECO:0000256" key="4">
    <source>
        <dbReference type="ARBA" id="ARBA00022723"/>
    </source>
</evidence>
<dbReference type="Proteomes" id="UP000593562">
    <property type="component" value="Unassembled WGS sequence"/>
</dbReference>
<dbReference type="GO" id="GO:0008299">
    <property type="term" value="P:isoprenoid biosynthetic process"/>
    <property type="evidence" value="ECO:0007669"/>
    <property type="project" value="UniProtKB-KW"/>
</dbReference>
<dbReference type="GO" id="GO:0004659">
    <property type="term" value="F:prenyltransferase activity"/>
    <property type="evidence" value="ECO:0007669"/>
    <property type="project" value="InterPro"/>
</dbReference>
<dbReference type="InParanoid" id="A0A7J7DMG4"/>
<evidence type="ECO:0000256" key="7">
    <source>
        <dbReference type="RuleBase" id="RU004466"/>
    </source>
</evidence>
<dbReference type="AlphaFoldDB" id="A0A7J7DMG4"/>
<organism evidence="8 9">
    <name type="scientific">Tripterygium wilfordii</name>
    <name type="common">Thunder God vine</name>
    <dbReference type="NCBI Taxonomy" id="458696"/>
    <lineage>
        <taxon>Eukaryota</taxon>
        <taxon>Viridiplantae</taxon>
        <taxon>Streptophyta</taxon>
        <taxon>Embryophyta</taxon>
        <taxon>Tracheophyta</taxon>
        <taxon>Spermatophyta</taxon>
        <taxon>Magnoliopsida</taxon>
        <taxon>eudicotyledons</taxon>
        <taxon>Gunneridae</taxon>
        <taxon>Pentapetalae</taxon>
        <taxon>rosids</taxon>
        <taxon>fabids</taxon>
        <taxon>Celastrales</taxon>
        <taxon>Celastraceae</taxon>
        <taxon>Tripterygium</taxon>
    </lineage>
</organism>
<dbReference type="InterPro" id="IPR008949">
    <property type="entry name" value="Isoprenoid_synthase_dom_sf"/>
</dbReference>
<dbReference type="EMBL" id="JAAARO010000005">
    <property type="protein sequence ID" value="KAF5747518.1"/>
    <property type="molecule type" value="Genomic_DNA"/>
</dbReference>
<evidence type="ECO:0000256" key="1">
    <source>
        <dbReference type="ARBA" id="ARBA00001946"/>
    </source>
</evidence>